<organism evidence="3 4">
    <name type="scientific">Pyxidicoccus parkwayensis</name>
    <dbReference type="NCBI Taxonomy" id="2813578"/>
    <lineage>
        <taxon>Bacteria</taxon>
        <taxon>Pseudomonadati</taxon>
        <taxon>Myxococcota</taxon>
        <taxon>Myxococcia</taxon>
        <taxon>Myxococcales</taxon>
        <taxon>Cystobacterineae</taxon>
        <taxon>Myxococcaceae</taxon>
        <taxon>Pyxidicoccus</taxon>
    </lineage>
</organism>
<accession>A0ABX7NMD6</accession>
<evidence type="ECO:0000313" key="3">
    <source>
        <dbReference type="EMBL" id="QSQ20021.1"/>
    </source>
</evidence>
<evidence type="ECO:0000313" key="4">
    <source>
        <dbReference type="Proteomes" id="UP000662747"/>
    </source>
</evidence>
<keyword evidence="4" id="KW-1185">Reference proteome</keyword>
<dbReference type="RefSeq" id="WP_206721602.1">
    <property type="nucleotide sequence ID" value="NZ_CP071090.1"/>
</dbReference>
<name>A0ABX7NMD6_9BACT</name>
<protein>
    <recommendedName>
        <fullName evidence="2">DUF7689 domain-containing protein</fullName>
    </recommendedName>
</protein>
<dbReference type="Pfam" id="PF19714">
    <property type="entry name" value="DUF6209"/>
    <property type="match status" value="1"/>
</dbReference>
<feature type="compositionally biased region" description="Low complexity" evidence="1">
    <location>
        <begin position="17"/>
        <end position="31"/>
    </location>
</feature>
<dbReference type="Proteomes" id="UP000662747">
    <property type="component" value="Chromosome"/>
</dbReference>
<dbReference type="Pfam" id="PF24738">
    <property type="entry name" value="DUF7689"/>
    <property type="match status" value="1"/>
</dbReference>
<reference evidence="3 4" key="1">
    <citation type="submission" date="2021-02" db="EMBL/GenBank/DDBJ databases">
        <title>De Novo genome assembly of isolated myxobacteria.</title>
        <authorList>
            <person name="Stevens D.C."/>
        </authorList>
    </citation>
    <scope>NUCLEOTIDE SEQUENCE [LARGE SCALE GENOMIC DNA]</scope>
    <source>
        <strain evidence="4">SCPEA02</strain>
    </source>
</reference>
<dbReference type="InterPro" id="IPR046181">
    <property type="entry name" value="DUF6209"/>
</dbReference>
<gene>
    <name evidence="3" type="ORF">JY651_32720</name>
</gene>
<evidence type="ECO:0000259" key="2">
    <source>
        <dbReference type="Pfam" id="PF24738"/>
    </source>
</evidence>
<feature type="region of interest" description="Disordered" evidence="1">
    <location>
        <begin position="1"/>
        <end position="61"/>
    </location>
</feature>
<dbReference type="InterPro" id="IPR056106">
    <property type="entry name" value="DUF7689"/>
</dbReference>
<dbReference type="EMBL" id="CP071090">
    <property type="protein sequence ID" value="QSQ20021.1"/>
    <property type="molecule type" value="Genomic_DNA"/>
</dbReference>
<proteinExistence type="predicted"/>
<evidence type="ECO:0000256" key="1">
    <source>
        <dbReference type="SAM" id="MobiDB-lite"/>
    </source>
</evidence>
<sequence>MSNRIGRPPFSTPVPTPTATTPERAARPASAGKAPLSRTQADGFDSRATPRGASLLTGTSAPASVLPSKAAELQPEVHEASGYEAHFGMGARTARALVEGQGTVALPTGNGRGPSFHAEAGKPLTVTVDPQRISKSAEKAELVWRVAPGGTEVAIPLTDGSRDANGKLNMVPAKIDIPEDAFGTLRLSIRTTSADGRVSNSWDPSSDAAIAPREGAAVVFTDDWKTQVEGKLRAGDKVEIAYDKDRLTALLGGRVPSDVVACVSFNGEPPREVPLTVQPGEGGQPGTMFMPSLQVPIEATEMSLWFKGQGDGNTSYDSSFGQNFKFKVGPARDDADPSWKAELLRSKSFPNLQAEDFVGIGPSSQRYNCIAWTLGIQDQWVWPGTRLEDFDKLYAQHGYQPMSSVDLSNDPNLEKVVVYGLKPKTGSGPIEVTHGALMDEQGRLTSKIGTQPLIRHNSADDLTGPSYGEPVRVYVRPRQPAVSNA</sequence>
<feature type="domain" description="DUF7689" evidence="2">
    <location>
        <begin position="361"/>
        <end position="474"/>
    </location>
</feature>